<dbReference type="InterPro" id="IPR056424">
    <property type="entry name" value="Beta-prop_GEMI5_2nd"/>
</dbReference>
<feature type="compositionally biased region" description="Acidic residues" evidence="4">
    <location>
        <begin position="879"/>
        <end position="893"/>
    </location>
</feature>
<dbReference type="PROSITE" id="PS50082">
    <property type="entry name" value="WD_REPEATS_2"/>
    <property type="match status" value="2"/>
</dbReference>
<dbReference type="EMBL" id="OU963894">
    <property type="protein sequence ID" value="CAH0397346.1"/>
    <property type="molecule type" value="Genomic_DNA"/>
</dbReference>
<proteinExistence type="predicted"/>
<feature type="repeat" description="WD" evidence="3">
    <location>
        <begin position="762"/>
        <end position="804"/>
    </location>
</feature>
<protein>
    <recommendedName>
        <fullName evidence="10">Gem-associated protein 5</fullName>
    </recommendedName>
</protein>
<gene>
    <name evidence="8" type="ORF">CHILSU_LOCUS412</name>
</gene>
<evidence type="ECO:0000256" key="4">
    <source>
        <dbReference type="SAM" id="MobiDB-lite"/>
    </source>
</evidence>
<dbReference type="SMART" id="SM00320">
    <property type="entry name" value="WD40"/>
    <property type="match status" value="8"/>
</dbReference>
<evidence type="ECO:0000256" key="2">
    <source>
        <dbReference type="ARBA" id="ARBA00022737"/>
    </source>
</evidence>
<evidence type="ECO:0000256" key="1">
    <source>
        <dbReference type="ARBA" id="ARBA00022574"/>
    </source>
</evidence>
<dbReference type="Pfam" id="PF23774">
    <property type="entry name" value="TPR_GEMI5"/>
    <property type="match status" value="1"/>
</dbReference>
<evidence type="ECO:0000256" key="3">
    <source>
        <dbReference type="PROSITE-ProRule" id="PRU00221"/>
    </source>
</evidence>
<dbReference type="SUPFAM" id="SSF50978">
    <property type="entry name" value="WD40 repeat-like"/>
    <property type="match status" value="2"/>
</dbReference>
<feature type="domain" description="Gem-associated protein 5 first beta-propeller" evidence="5">
    <location>
        <begin position="64"/>
        <end position="377"/>
    </location>
</feature>
<feature type="compositionally biased region" description="Basic residues" evidence="4">
    <location>
        <begin position="860"/>
        <end position="872"/>
    </location>
</feature>
<accession>A0ABN8AUF4</accession>
<sequence length="1226" mass="136037">MDETIIVPSPNWFQVSGLAVAKDGWLIYGGPSKSLCILVPIPKEYDSVIVGSQKYHAHVVNRAHMEKIVSVDICPGWPEKRSVLTGSADGSVKQWNLEQLQLCHKMKPSHSHEVHSREKEEIAGVGYSNELYAITVGCFGNIVKWNLNSNVVNNFNHLRNFKPVCMSCSPHIPLNVAVGTKQGVVFVLDLNGPGKIIYKVRGQDDEIANLSWCPQYEVSLKKVLKESERRASLTNTNEVDGVVKNNEEELDASGCGKKLPEDSFDESLVVVPEDDMFDIYKDHEADEFGHKKYQPEEILVKVHSGSNEQDDYLSECLKLKEVIIKRKTQADASIQSLVDTLDKTHVDSSKVENLPGSTTNCSESETQDLNEDTEASEHIHKHLLATISKYGGVRIWSKTGKLIGSCAVSNTSNKQSKAKLPFWPTLLWYKSDVLLLADGKNNLLGCNPIKLDCKNKLDWNVVHALHKRGIYSITSNAPRVQSGTEANDDWHVWTTSQERIIVQYSLNKREKVAIHPTCGGFIYTVLPCPYDAGKVAISAGDGAIRIWNASITGEDDAKLQDNQVTCYWQNVLGKVLVAAWHPTKENLLAFATAESRVGLIDTSGRTERPAKALVPALRGPVYSISWGERNELYACAAGELVVYDTDNLYDPPRQVKVVVECQAREVSCVRWSPRALLCGTNAGAVAALTHYTPHALLAATHVYNKMIYMVEWHPQQTSSSSEESPFKNLIAVCSMDKQNTIVILDYIEKEDGSKHLQTWKTLSGHRLPVFQVNWNPHRDGQLLSTSQDCTVRVWDASSGECTSIFAGHGASSLCGAWIAFPALAGAALSGGSDCCLRLWAAPQHAAGLYDANLHDVAPKKDKKKNKKNKEKKAKKEEAADKEEEEAVTDEGNETEAASEASKVKAPKKFLLPTIFKQTACHCKIPGVKLMLQKYLEKTSADKSGDFKANVEGEFDLDFIKMFGTINEVNELLDNEMNRHEERGNTEAWALLCMFRGQVDKMIQFASQRDLLCPFLLSLAPCVSFKYWKDATQLYVAQIDRLVAKGEAEKLYEDRKYGGPIYRKVATLLSIHDVKSALAVLVEADLYKEAYILCRTRYMDSIAEQTLQQWASYCVKTGTFVMAAVCYIALGELSQAAASLGKLNDQDSLKLAADIAKIIGHNIFAEHVIEKREIIKNSIDIVDKTEEILKELPSRMEALLSNGDKKQNGETYSNGTTVLNGSGDAKE</sequence>
<feature type="region of interest" description="Disordered" evidence="4">
    <location>
        <begin position="1202"/>
        <end position="1226"/>
    </location>
</feature>
<evidence type="ECO:0000259" key="7">
    <source>
        <dbReference type="Pfam" id="PF23775"/>
    </source>
</evidence>
<feature type="domain" description="Gem-associated protein 5 second beta-propeller" evidence="7">
    <location>
        <begin position="529"/>
        <end position="831"/>
    </location>
</feature>
<dbReference type="PROSITE" id="PS00678">
    <property type="entry name" value="WD_REPEATS_1"/>
    <property type="match status" value="1"/>
</dbReference>
<reference evidence="8" key="1">
    <citation type="submission" date="2021-12" db="EMBL/GenBank/DDBJ databases">
        <authorList>
            <person name="King R."/>
        </authorList>
    </citation>
    <scope>NUCLEOTIDE SEQUENCE</scope>
</reference>
<dbReference type="InterPro" id="IPR019775">
    <property type="entry name" value="WD40_repeat_CS"/>
</dbReference>
<dbReference type="InterPro" id="IPR056432">
    <property type="entry name" value="Beta-prop_GEMI5_1st"/>
</dbReference>
<dbReference type="InterPro" id="IPR052640">
    <property type="entry name" value="Gemin-5"/>
</dbReference>
<evidence type="ECO:0000259" key="5">
    <source>
        <dbReference type="Pfam" id="PF23770"/>
    </source>
</evidence>
<evidence type="ECO:0000313" key="8">
    <source>
        <dbReference type="EMBL" id="CAH0397346.1"/>
    </source>
</evidence>
<evidence type="ECO:0000313" key="9">
    <source>
        <dbReference type="Proteomes" id="UP001153292"/>
    </source>
</evidence>
<dbReference type="InterPro" id="IPR015943">
    <property type="entry name" value="WD40/YVTN_repeat-like_dom_sf"/>
</dbReference>
<dbReference type="PANTHER" id="PTHR46362">
    <property type="entry name" value="GEM-ASSOCIATED PROTEIN 5"/>
    <property type="match status" value="1"/>
</dbReference>
<keyword evidence="9" id="KW-1185">Reference proteome</keyword>
<feature type="domain" description="Gem-associated protein 5 TPR" evidence="6">
    <location>
        <begin position="960"/>
        <end position="1170"/>
    </location>
</feature>
<dbReference type="Proteomes" id="UP001153292">
    <property type="component" value="Chromosome 1"/>
</dbReference>
<keyword evidence="1 3" id="KW-0853">WD repeat</keyword>
<dbReference type="Gene3D" id="2.130.10.10">
    <property type="entry name" value="YVTN repeat-like/Quinoprotein amine dehydrogenase"/>
    <property type="match status" value="2"/>
</dbReference>
<dbReference type="InterPro" id="IPR001680">
    <property type="entry name" value="WD40_rpt"/>
</dbReference>
<dbReference type="PANTHER" id="PTHR46362:SF1">
    <property type="entry name" value="GEM-ASSOCIATED PROTEIN 5"/>
    <property type="match status" value="1"/>
</dbReference>
<keyword evidence="2" id="KW-0677">Repeat</keyword>
<name>A0ABN8AUF4_CHISP</name>
<dbReference type="Pfam" id="PF23770">
    <property type="entry name" value="Beta-prop_RIG_1st"/>
    <property type="match status" value="1"/>
</dbReference>
<evidence type="ECO:0000259" key="6">
    <source>
        <dbReference type="Pfam" id="PF23774"/>
    </source>
</evidence>
<dbReference type="InterPro" id="IPR056421">
    <property type="entry name" value="TPR_GEMI5"/>
</dbReference>
<feature type="repeat" description="WD" evidence="3">
    <location>
        <begin position="61"/>
        <end position="98"/>
    </location>
</feature>
<feature type="region of interest" description="Disordered" evidence="4">
    <location>
        <begin position="859"/>
        <end position="899"/>
    </location>
</feature>
<organism evidence="8 9">
    <name type="scientific">Chilo suppressalis</name>
    <name type="common">Asiatic rice borer moth</name>
    <dbReference type="NCBI Taxonomy" id="168631"/>
    <lineage>
        <taxon>Eukaryota</taxon>
        <taxon>Metazoa</taxon>
        <taxon>Ecdysozoa</taxon>
        <taxon>Arthropoda</taxon>
        <taxon>Hexapoda</taxon>
        <taxon>Insecta</taxon>
        <taxon>Pterygota</taxon>
        <taxon>Neoptera</taxon>
        <taxon>Endopterygota</taxon>
        <taxon>Lepidoptera</taxon>
        <taxon>Glossata</taxon>
        <taxon>Ditrysia</taxon>
        <taxon>Pyraloidea</taxon>
        <taxon>Crambidae</taxon>
        <taxon>Crambinae</taxon>
        <taxon>Chilo</taxon>
    </lineage>
</organism>
<dbReference type="InterPro" id="IPR036322">
    <property type="entry name" value="WD40_repeat_dom_sf"/>
</dbReference>
<feature type="compositionally biased region" description="Polar residues" evidence="4">
    <location>
        <begin position="1208"/>
        <end position="1219"/>
    </location>
</feature>
<evidence type="ECO:0008006" key="10">
    <source>
        <dbReference type="Google" id="ProtNLM"/>
    </source>
</evidence>
<dbReference type="Pfam" id="PF23775">
    <property type="entry name" value="Beta-prop_RIG_2nd"/>
    <property type="match status" value="1"/>
</dbReference>
<dbReference type="PROSITE" id="PS50294">
    <property type="entry name" value="WD_REPEATS_REGION"/>
    <property type="match status" value="1"/>
</dbReference>